<evidence type="ECO:0000313" key="11">
    <source>
        <dbReference type="EMBL" id="RPD96197.1"/>
    </source>
</evidence>
<comment type="subcellular location">
    <subcellularLocation>
        <location evidence="1">Periplasm</location>
    </subcellularLocation>
</comment>
<keyword evidence="5" id="KW-0574">Periplasm</keyword>
<dbReference type="Gene3D" id="1.10.760.10">
    <property type="entry name" value="Cytochrome c-like domain"/>
    <property type="match status" value="2"/>
</dbReference>
<evidence type="ECO:0000256" key="3">
    <source>
        <dbReference type="ARBA" id="ARBA00022723"/>
    </source>
</evidence>
<feature type="domain" description="Cytochrome c" evidence="10">
    <location>
        <begin position="208"/>
        <end position="326"/>
    </location>
</feature>
<evidence type="ECO:0000256" key="1">
    <source>
        <dbReference type="ARBA" id="ARBA00004418"/>
    </source>
</evidence>
<feature type="binding site" description="axial binding residue" evidence="9">
    <location>
        <position position="226"/>
    </location>
    <ligand>
        <name>heme c</name>
        <dbReference type="ChEBI" id="CHEBI:61717"/>
        <label>2</label>
    </ligand>
    <ligandPart>
        <name>Fe</name>
        <dbReference type="ChEBI" id="CHEBI:18248"/>
    </ligandPart>
</feature>
<feature type="domain" description="Cytochrome c" evidence="10">
    <location>
        <begin position="54"/>
        <end position="163"/>
    </location>
</feature>
<feature type="binding site" description="covalent" evidence="8">
    <location>
        <position position="225"/>
    </location>
    <ligand>
        <name>heme c</name>
        <dbReference type="ChEBI" id="CHEBI:61717"/>
        <label>2</label>
    </ligand>
</feature>
<evidence type="ECO:0000256" key="2">
    <source>
        <dbReference type="ARBA" id="ARBA00022617"/>
    </source>
</evidence>
<keyword evidence="4" id="KW-0732">Signal</keyword>
<evidence type="ECO:0000256" key="9">
    <source>
        <dbReference type="PIRSR" id="PIRSR000294-2"/>
    </source>
</evidence>
<accession>A0A3N4NNY2</accession>
<sequence>MNKYIYVVALFIFMLSCNKSTKNSEYVELQKKASTIFGTLPTQVENPKNVITEEKVILGQKLYFDKRLSKDNTQSCNTCHDLNNYGVDNLSTSPGNDGTLGTRNSPTVLNAALHKDQFWDGREPDVEAQAGGPILNPVEMAMPSEEVVVKRLLEDDNYLEMFEAAFPNDEKPITYKNIQKAIGAFERKLITPSRFDDFIAGDLESLNEKELKGLQLFIDNGCTACHSGNALGGNVHQKFGLFDEYWKHTKSKNIDKGKFEITHKESDKYMFKSPSLRNIAKTYPYFHDGSVHKLDEAVSIMGKVQLNKKFTSEELDAMVAFLNSLTGELPEDIQKNL</sequence>
<dbReference type="PANTHER" id="PTHR30600:SF7">
    <property type="entry name" value="CYTOCHROME C PEROXIDASE-RELATED"/>
    <property type="match status" value="1"/>
</dbReference>
<dbReference type="InterPro" id="IPR051395">
    <property type="entry name" value="Cytochrome_c_Peroxidase/MauG"/>
</dbReference>
<feature type="binding site" description="axial binding residue" evidence="9">
    <location>
        <position position="80"/>
    </location>
    <ligand>
        <name>heme c</name>
        <dbReference type="ChEBI" id="CHEBI:61717"/>
        <label>1</label>
    </ligand>
    <ligandPart>
        <name>Fe</name>
        <dbReference type="ChEBI" id="CHEBI:18248"/>
    </ligandPart>
</feature>
<dbReference type="Pfam" id="PF00034">
    <property type="entry name" value="Cytochrom_C"/>
    <property type="match status" value="1"/>
</dbReference>
<dbReference type="GO" id="GO:0020037">
    <property type="term" value="F:heme binding"/>
    <property type="evidence" value="ECO:0007669"/>
    <property type="project" value="InterPro"/>
</dbReference>
<dbReference type="GO" id="GO:0004130">
    <property type="term" value="F:cytochrome-c peroxidase activity"/>
    <property type="evidence" value="ECO:0007669"/>
    <property type="project" value="TreeGrafter"/>
</dbReference>
<gene>
    <name evidence="11" type="ORF">EGM88_10540</name>
</gene>
<keyword evidence="6" id="KW-0560">Oxidoreductase</keyword>
<keyword evidence="2 8" id="KW-0349">Heme</keyword>
<feature type="binding site" description="covalent" evidence="8">
    <location>
        <position position="222"/>
    </location>
    <ligand>
        <name>heme c</name>
        <dbReference type="ChEBI" id="CHEBI:61717"/>
        <label>2</label>
    </ligand>
</feature>
<reference evidence="11 12" key="1">
    <citation type="submission" date="2018-11" db="EMBL/GenBank/DDBJ databases">
        <title>Aureibaculum marinum gen. nov., sp. nov., a member of the family Flavobacteriaceae isolated from the Bohai Sea.</title>
        <authorList>
            <person name="Ji X."/>
        </authorList>
    </citation>
    <scope>NUCLEOTIDE SEQUENCE [LARGE SCALE GENOMIC DNA]</scope>
    <source>
        <strain evidence="11 12">BH-SD17</strain>
    </source>
</reference>
<evidence type="ECO:0000256" key="4">
    <source>
        <dbReference type="ARBA" id="ARBA00022729"/>
    </source>
</evidence>
<comment type="PTM">
    <text evidence="8">Binds 2 heme groups per subunit.</text>
</comment>
<feature type="binding site" description="axial binding residue" evidence="9">
    <location>
        <position position="301"/>
    </location>
    <ligand>
        <name>heme c</name>
        <dbReference type="ChEBI" id="CHEBI:61717"/>
        <label>2</label>
    </ligand>
    <ligandPart>
        <name>Fe</name>
        <dbReference type="ChEBI" id="CHEBI:18248"/>
    </ligandPart>
</feature>
<dbReference type="PIRSF" id="PIRSF000294">
    <property type="entry name" value="Cytochrome-c_peroxidase"/>
    <property type="match status" value="1"/>
</dbReference>
<dbReference type="InterPro" id="IPR009056">
    <property type="entry name" value="Cyt_c-like_dom"/>
</dbReference>
<protein>
    <submittedName>
        <fullName evidence="11">Cytochrome-c peroxidase</fullName>
    </submittedName>
</protein>
<evidence type="ECO:0000256" key="6">
    <source>
        <dbReference type="ARBA" id="ARBA00023002"/>
    </source>
</evidence>
<feature type="binding site" description="covalent" evidence="8">
    <location>
        <position position="76"/>
    </location>
    <ligand>
        <name>heme c</name>
        <dbReference type="ChEBI" id="CHEBI:61717"/>
        <label>1</label>
    </ligand>
</feature>
<evidence type="ECO:0000256" key="8">
    <source>
        <dbReference type="PIRSR" id="PIRSR000294-1"/>
    </source>
</evidence>
<keyword evidence="3 9" id="KW-0479">Metal-binding</keyword>
<dbReference type="OrthoDB" id="9805202at2"/>
<dbReference type="InterPro" id="IPR004852">
    <property type="entry name" value="Di-haem_cyt_c_peroxidsae"/>
</dbReference>
<dbReference type="GO" id="GO:0009055">
    <property type="term" value="F:electron transfer activity"/>
    <property type="evidence" value="ECO:0007669"/>
    <property type="project" value="InterPro"/>
</dbReference>
<name>A0A3N4NNY2_9FLAO</name>
<dbReference type="AlphaFoldDB" id="A0A3N4NNY2"/>
<dbReference type="EMBL" id="RPFJ01000012">
    <property type="protein sequence ID" value="RPD96197.1"/>
    <property type="molecule type" value="Genomic_DNA"/>
</dbReference>
<keyword evidence="11" id="KW-0575">Peroxidase</keyword>
<comment type="cofactor">
    <cofactor evidence="8">
        <name>heme</name>
        <dbReference type="ChEBI" id="CHEBI:30413"/>
    </cofactor>
    <text evidence="8">Binds 2 heme groups.</text>
</comment>
<evidence type="ECO:0000313" key="12">
    <source>
        <dbReference type="Proteomes" id="UP000270856"/>
    </source>
</evidence>
<evidence type="ECO:0000259" key="10">
    <source>
        <dbReference type="PROSITE" id="PS51007"/>
    </source>
</evidence>
<dbReference type="InterPro" id="IPR036909">
    <property type="entry name" value="Cyt_c-like_dom_sf"/>
</dbReference>
<dbReference type="InterPro" id="IPR026259">
    <property type="entry name" value="MauG/Cytc_peroxidase"/>
</dbReference>
<dbReference type="SUPFAM" id="SSF46626">
    <property type="entry name" value="Cytochrome c"/>
    <property type="match status" value="2"/>
</dbReference>
<dbReference type="PROSITE" id="PS51257">
    <property type="entry name" value="PROKAR_LIPOPROTEIN"/>
    <property type="match status" value="1"/>
</dbReference>
<keyword evidence="12" id="KW-1185">Reference proteome</keyword>
<dbReference type="PROSITE" id="PS51007">
    <property type="entry name" value="CYTC"/>
    <property type="match status" value="2"/>
</dbReference>
<dbReference type="RefSeq" id="WP_123898249.1">
    <property type="nucleotide sequence ID" value="NZ_RPFJ01000012.1"/>
</dbReference>
<dbReference type="GO" id="GO:0046872">
    <property type="term" value="F:metal ion binding"/>
    <property type="evidence" value="ECO:0007669"/>
    <property type="project" value="UniProtKB-KW"/>
</dbReference>
<organism evidence="11 12">
    <name type="scientific">Aureibaculum marinum</name>
    <dbReference type="NCBI Taxonomy" id="2487930"/>
    <lineage>
        <taxon>Bacteria</taxon>
        <taxon>Pseudomonadati</taxon>
        <taxon>Bacteroidota</taxon>
        <taxon>Flavobacteriia</taxon>
        <taxon>Flavobacteriales</taxon>
        <taxon>Flavobacteriaceae</taxon>
        <taxon>Aureibaculum</taxon>
    </lineage>
</organism>
<evidence type="ECO:0000256" key="7">
    <source>
        <dbReference type="ARBA" id="ARBA00023004"/>
    </source>
</evidence>
<dbReference type="Proteomes" id="UP000270856">
    <property type="component" value="Unassembled WGS sequence"/>
</dbReference>
<dbReference type="Pfam" id="PF03150">
    <property type="entry name" value="CCP_MauG"/>
    <property type="match status" value="1"/>
</dbReference>
<dbReference type="PANTHER" id="PTHR30600">
    <property type="entry name" value="CYTOCHROME C PEROXIDASE-RELATED"/>
    <property type="match status" value="1"/>
</dbReference>
<proteinExistence type="predicted"/>
<dbReference type="GO" id="GO:0042597">
    <property type="term" value="C:periplasmic space"/>
    <property type="evidence" value="ECO:0007669"/>
    <property type="project" value="UniProtKB-SubCell"/>
</dbReference>
<comment type="caution">
    <text evidence="11">The sequence shown here is derived from an EMBL/GenBank/DDBJ whole genome shotgun (WGS) entry which is preliminary data.</text>
</comment>
<evidence type="ECO:0000256" key="5">
    <source>
        <dbReference type="ARBA" id="ARBA00022764"/>
    </source>
</evidence>
<keyword evidence="7 9" id="KW-0408">Iron</keyword>
<feature type="binding site" description="covalent" evidence="8">
    <location>
        <position position="79"/>
    </location>
    <ligand>
        <name>heme c</name>
        <dbReference type="ChEBI" id="CHEBI:61717"/>
        <label>1</label>
    </ligand>
</feature>